<sequence>MTGRKRASEAEVYESDDGFVEDASKSKKSKTAASEVKKREGKEQVNLDKQTDDEGNPFWEISKLRRVTVSEFKGKSMVGIREYYEKDGKTLPGKKGISMPVDQFAALVSLLPEIDNALAAKGVELPRPLYDAVSNGGASGKVDDAEDEPANEGAEAEDDEKPKRANHEATDDEDE</sequence>
<accession>A0ACC3DRH5</accession>
<organism evidence="1 2">
    <name type="scientific">Coniosporium uncinatum</name>
    <dbReference type="NCBI Taxonomy" id="93489"/>
    <lineage>
        <taxon>Eukaryota</taxon>
        <taxon>Fungi</taxon>
        <taxon>Dikarya</taxon>
        <taxon>Ascomycota</taxon>
        <taxon>Pezizomycotina</taxon>
        <taxon>Dothideomycetes</taxon>
        <taxon>Dothideomycetes incertae sedis</taxon>
        <taxon>Coniosporium</taxon>
    </lineage>
</organism>
<keyword evidence="2" id="KW-1185">Reference proteome</keyword>
<protein>
    <submittedName>
        <fullName evidence="1">Uncharacterized protein</fullName>
    </submittedName>
</protein>
<name>A0ACC3DRH5_9PEZI</name>
<reference evidence="1" key="1">
    <citation type="submission" date="2024-09" db="EMBL/GenBank/DDBJ databases">
        <title>Black Yeasts Isolated from many extreme environments.</title>
        <authorList>
            <person name="Coleine C."/>
            <person name="Stajich J.E."/>
            <person name="Selbmann L."/>
        </authorList>
    </citation>
    <scope>NUCLEOTIDE SEQUENCE</scope>
    <source>
        <strain evidence="1">CCFEE 5737</strain>
    </source>
</reference>
<comment type="caution">
    <text evidence="1">The sequence shown here is derived from an EMBL/GenBank/DDBJ whole genome shotgun (WGS) entry which is preliminary data.</text>
</comment>
<evidence type="ECO:0000313" key="2">
    <source>
        <dbReference type="Proteomes" id="UP001186974"/>
    </source>
</evidence>
<dbReference type="Proteomes" id="UP001186974">
    <property type="component" value="Unassembled WGS sequence"/>
</dbReference>
<proteinExistence type="predicted"/>
<dbReference type="EMBL" id="JAWDJW010001255">
    <property type="protein sequence ID" value="KAK3079265.1"/>
    <property type="molecule type" value="Genomic_DNA"/>
</dbReference>
<gene>
    <name evidence="1" type="ORF">LTS18_005301</name>
</gene>
<evidence type="ECO:0000313" key="1">
    <source>
        <dbReference type="EMBL" id="KAK3079265.1"/>
    </source>
</evidence>